<keyword evidence="1" id="KW-1133">Transmembrane helix</keyword>
<dbReference type="EMBL" id="FWFV01000005">
    <property type="protein sequence ID" value="SLN48450.1"/>
    <property type="molecule type" value="Genomic_DNA"/>
</dbReference>
<evidence type="ECO:0000313" key="2">
    <source>
        <dbReference type="EMBL" id="SLN48450.1"/>
    </source>
</evidence>
<evidence type="ECO:0000256" key="1">
    <source>
        <dbReference type="SAM" id="Phobius"/>
    </source>
</evidence>
<dbReference type="Proteomes" id="UP000193870">
    <property type="component" value="Unassembled WGS sequence"/>
</dbReference>
<feature type="transmembrane region" description="Helical" evidence="1">
    <location>
        <begin position="44"/>
        <end position="63"/>
    </location>
</feature>
<dbReference type="Pfam" id="PF09838">
    <property type="entry name" value="DUF2065"/>
    <property type="match status" value="1"/>
</dbReference>
<keyword evidence="1" id="KW-0812">Transmembrane</keyword>
<dbReference type="STRING" id="315423.SAMN04488020_105247"/>
<name>A0A1Y5SU12_9RHOB</name>
<sequence>MATLLLVLGAVAVVEGVVLALLPHRIEDVLEMLRSFPIEARRLAGLIAVVAGVALVALARSLGA</sequence>
<evidence type="ECO:0000313" key="3">
    <source>
        <dbReference type="Proteomes" id="UP000193870"/>
    </source>
</evidence>
<keyword evidence="1" id="KW-0472">Membrane</keyword>
<reference evidence="2 3" key="1">
    <citation type="submission" date="2017-03" db="EMBL/GenBank/DDBJ databases">
        <authorList>
            <person name="Afonso C.L."/>
            <person name="Miller P.J."/>
            <person name="Scott M.A."/>
            <person name="Spackman E."/>
            <person name="Goraichik I."/>
            <person name="Dimitrov K.M."/>
            <person name="Suarez D.L."/>
            <person name="Swayne D.E."/>
        </authorList>
    </citation>
    <scope>NUCLEOTIDE SEQUENCE [LARGE SCALE GENOMIC DNA]</scope>
    <source>
        <strain evidence="2 3">CECT 7066</strain>
    </source>
</reference>
<dbReference type="InterPro" id="IPR019201">
    <property type="entry name" value="DUF2065"/>
</dbReference>
<keyword evidence="3" id="KW-1185">Reference proteome</keyword>
<dbReference type="AlphaFoldDB" id="A0A1Y5SU12"/>
<dbReference type="RefSeq" id="WP_085854165.1">
    <property type="nucleotide sequence ID" value="NZ_FOPF01000005.1"/>
</dbReference>
<proteinExistence type="predicted"/>
<organism evidence="2 3">
    <name type="scientific">Palleronia marisminoris</name>
    <dbReference type="NCBI Taxonomy" id="315423"/>
    <lineage>
        <taxon>Bacteria</taxon>
        <taxon>Pseudomonadati</taxon>
        <taxon>Pseudomonadota</taxon>
        <taxon>Alphaproteobacteria</taxon>
        <taxon>Rhodobacterales</taxon>
        <taxon>Roseobacteraceae</taxon>
        <taxon>Palleronia</taxon>
    </lineage>
</organism>
<evidence type="ECO:0008006" key="4">
    <source>
        <dbReference type="Google" id="ProtNLM"/>
    </source>
</evidence>
<gene>
    <name evidence="2" type="ORF">PAM7066_02191</name>
</gene>
<accession>A0A1Y5SU12</accession>
<protein>
    <recommendedName>
        <fullName evidence="4">DUF2065 domain-containing protein</fullName>
    </recommendedName>
</protein>